<feature type="non-terminal residue" evidence="1">
    <location>
        <position position="1"/>
    </location>
</feature>
<keyword evidence="2" id="KW-1185">Reference proteome</keyword>
<accession>A0A4Y7K786</accession>
<dbReference type="EMBL" id="CM010720">
    <property type="protein sequence ID" value="RZC67855.1"/>
    <property type="molecule type" value="Genomic_DNA"/>
</dbReference>
<organism evidence="1 2">
    <name type="scientific">Papaver somniferum</name>
    <name type="common">Opium poppy</name>
    <dbReference type="NCBI Taxonomy" id="3469"/>
    <lineage>
        <taxon>Eukaryota</taxon>
        <taxon>Viridiplantae</taxon>
        <taxon>Streptophyta</taxon>
        <taxon>Embryophyta</taxon>
        <taxon>Tracheophyta</taxon>
        <taxon>Spermatophyta</taxon>
        <taxon>Magnoliopsida</taxon>
        <taxon>Ranunculales</taxon>
        <taxon>Papaveraceae</taxon>
        <taxon>Papaveroideae</taxon>
        <taxon>Papaver</taxon>
    </lineage>
</organism>
<reference evidence="1 2" key="1">
    <citation type="journal article" date="2018" name="Science">
        <title>The opium poppy genome and morphinan production.</title>
        <authorList>
            <person name="Guo L."/>
            <person name="Winzer T."/>
            <person name="Yang X."/>
            <person name="Li Y."/>
            <person name="Ning Z."/>
            <person name="He Z."/>
            <person name="Teodor R."/>
            <person name="Lu Y."/>
            <person name="Bowser T.A."/>
            <person name="Graham I.A."/>
            <person name="Ye K."/>
        </authorList>
    </citation>
    <scope>NUCLEOTIDE SEQUENCE [LARGE SCALE GENOMIC DNA]</scope>
    <source>
        <strain evidence="2">cv. HN1</strain>
        <tissue evidence="1">Leaves</tissue>
    </source>
</reference>
<proteinExistence type="predicted"/>
<protein>
    <submittedName>
        <fullName evidence="1">Uncharacterized protein</fullName>
    </submittedName>
</protein>
<dbReference type="Gramene" id="RZC67855">
    <property type="protein sequence ID" value="RZC67855"/>
    <property type="gene ID" value="C5167_011538"/>
</dbReference>
<gene>
    <name evidence="1" type="ORF">C5167_011538</name>
</gene>
<dbReference type="Proteomes" id="UP000316621">
    <property type="component" value="Chromosome 6"/>
</dbReference>
<evidence type="ECO:0000313" key="1">
    <source>
        <dbReference type="EMBL" id="RZC67855.1"/>
    </source>
</evidence>
<evidence type="ECO:0000313" key="2">
    <source>
        <dbReference type="Proteomes" id="UP000316621"/>
    </source>
</evidence>
<sequence length="128" mass="14036">RDIFEHLSLVNNKEIDFDAFKATFPVSGINKFINSQGLVINRDASSKQTDKKEKGAMEAENSILKAEVNKGSGEKSALVNANQFFLNQEYLIIKYGDEQYPPAAIKTIFAGHDAAAAIESTAVPIKTE</sequence>
<name>A0A4Y7K786_PAPSO</name>
<dbReference type="AlphaFoldDB" id="A0A4Y7K786"/>